<organism evidence="2 3">
    <name type="scientific">Spectribacter hydrogenoxidans</name>
    <dbReference type="NCBI Taxonomy" id="3075608"/>
    <lineage>
        <taxon>Bacteria</taxon>
        <taxon>Pseudomonadati</taxon>
        <taxon>Pseudomonadota</taxon>
        <taxon>Gammaproteobacteria</taxon>
        <taxon>Salinisphaerales</taxon>
        <taxon>Salinisphaeraceae</taxon>
        <taxon>Spectribacter</taxon>
    </lineage>
</organism>
<comment type="caution">
    <text evidence="2">The sequence shown here is derived from an EMBL/GenBank/DDBJ whole genome shotgun (WGS) entry which is preliminary data.</text>
</comment>
<dbReference type="RefSeq" id="WP_311653137.1">
    <property type="nucleotide sequence ID" value="NZ_JAVRIB010000009.1"/>
</dbReference>
<keyword evidence="3" id="KW-1185">Reference proteome</keyword>
<reference evidence="2 3" key="1">
    <citation type="submission" date="2023-09" db="EMBL/GenBank/DDBJ databases">
        <authorList>
            <person name="Rey-Velasco X."/>
        </authorList>
    </citation>
    <scope>NUCLEOTIDE SEQUENCE [LARGE SCALE GENOMIC DNA]</scope>
    <source>
        <strain evidence="2 3">W335</strain>
    </source>
</reference>
<dbReference type="Proteomes" id="UP001251857">
    <property type="component" value="Unassembled WGS sequence"/>
</dbReference>
<evidence type="ECO:0000256" key="1">
    <source>
        <dbReference type="SAM" id="MobiDB-lite"/>
    </source>
</evidence>
<gene>
    <name evidence="2" type="ORF">RM532_09770</name>
</gene>
<accession>A0ABU3C145</accession>
<dbReference type="EMBL" id="JAVRIB010000009">
    <property type="protein sequence ID" value="MDT0635240.1"/>
    <property type="molecule type" value="Genomic_DNA"/>
</dbReference>
<evidence type="ECO:0000313" key="3">
    <source>
        <dbReference type="Proteomes" id="UP001251857"/>
    </source>
</evidence>
<sequence>MKINIEIDVTPAELRHFLGLPDVAGLQEDMIDYVRTRVSRGADNFDPAELLRETTDWGNKTLQRILGMAASRLYTEEEGDAETGKSQSKASGSGTRRTGSRRKSGGQSSSGKD</sequence>
<protein>
    <submittedName>
        <fullName evidence="2">Uncharacterized protein</fullName>
    </submittedName>
</protein>
<feature type="region of interest" description="Disordered" evidence="1">
    <location>
        <begin position="76"/>
        <end position="113"/>
    </location>
</feature>
<name>A0ABU3C145_9GAMM</name>
<proteinExistence type="predicted"/>
<evidence type="ECO:0000313" key="2">
    <source>
        <dbReference type="EMBL" id="MDT0635240.1"/>
    </source>
</evidence>